<dbReference type="SUPFAM" id="SSF82199">
    <property type="entry name" value="SET domain"/>
    <property type="match status" value="1"/>
</dbReference>
<dbReference type="OrthoDB" id="341421at2759"/>
<protein>
    <recommendedName>
        <fullName evidence="1">SET domain-containing protein</fullName>
    </recommendedName>
</protein>
<evidence type="ECO:0000313" key="2">
    <source>
        <dbReference type="EMBL" id="CBY07255.1"/>
    </source>
</evidence>
<dbReference type="PANTHER" id="PTHR13271">
    <property type="entry name" value="UNCHARACTERIZED PUTATIVE METHYLTRANSFERASE"/>
    <property type="match status" value="1"/>
</dbReference>
<dbReference type="PANTHER" id="PTHR13271:SF151">
    <property type="entry name" value="SET DOMAIN-CONTAINING PROTEIN 4"/>
    <property type="match status" value="1"/>
</dbReference>
<name>E4WTQ7_OIKDI</name>
<dbReference type="InterPro" id="IPR050600">
    <property type="entry name" value="SETD3_SETD6_MTase"/>
</dbReference>
<dbReference type="Gene3D" id="3.90.1410.10">
    <property type="entry name" value="set domain protein methyltransferase, domain 1"/>
    <property type="match status" value="1"/>
</dbReference>
<dbReference type="InterPro" id="IPR001214">
    <property type="entry name" value="SET_dom"/>
</dbReference>
<dbReference type="InParanoid" id="E4WTQ7"/>
<evidence type="ECO:0000259" key="1">
    <source>
        <dbReference type="PROSITE" id="PS50280"/>
    </source>
</evidence>
<dbReference type="Proteomes" id="UP000001307">
    <property type="component" value="Unassembled WGS sequence"/>
</dbReference>
<dbReference type="GO" id="GO:0016279">
    <property type="term" value="F:protein-lysine N-methyltransferase activity"/>
    <property type="evidence" value="ECO:0007669"/>
    <property type="project" value="TreeGrafter"/>
</dbReference>
<evidence type="ECO:0000313" key="3">
    <source>
        <dbReference type="Proteomes" id="UP000001307"/>
    </source>
</evidence>
<dbReference type="PROSITE" id="PS50280">
    <property type="entry name" value="SET"/>
    <property type="match status" value="1"/>
</dbReference>
<sequence>MEVEKDKAISHLRSFIEENGFVDPRIQVCKTAFDLGIIASASIIEDEVLIRIPRSCQINLHSFDSSQTSISKFIRQKNIKLTCHQILALYLALERRNPLSPAMKKFIPTLPSSCCLPLNYSPKAMANLPCEVYLLSVALQKNVTELCFALGKQIGLTKEDLTWAFSMVLSRTFSLPKYDKSSDFDYCSQVDSSKSAFLCPFMDLINHSSAPNCYYETDSETGDFVLRADRELQQKEELFITYGGSKSDHVLLAFYGFCLPPGVNRNSYIVFSPNFIGPSSHSKFTAFKFFLNSKKAKCFKESLNKKLESWRKFETAKGFVYALYEEKLCDGFQNTISVLSFLLQKV</sequence>
<reference evidence="2" key="1">
    <citation type="journal article" date="2010" name="Science">
        <title>Plasticity of animal genome architecture unmasked by rapid evolution of a pelagic tunicate.</title>
        <authorList>
            <person name="Denoeud F."/>
            <person name="Henriet S."/>
            <person name="Mungpakdee S."/>
            <person name="Aury J.M."/>
            <person name="Da Silva C."/>
            <person name="Brinkmann H."/>
            <person name="Mikhaleva J."/>
            <person name="Olsen L.C."/>
            <person name="Jubin C."/>
            <person name="Canestro C."/>
            <person name="Bouquet J.M."/>
            <person name="Danks G."/>
            <person name="Poulain J."/>
            <person name="Campsteijn C."/>
            <person name="Adamski M."/>
            <person name="Cross I."/>
            <person name="Yadetie F."/>
            <person name="Muffato M."/>
            <person name="Louis A."/>
            <person name="Butcher S."/>
            <person name="Tsagkogeorga G."/>
            <person name="Konrad A."/>
            <person name="Singh S."/>
            <person name="Jensen M.F."/>
            <person name="Cong E.H."/>
            <person name="Eikeseth-Otteraa H."/>
            <person name="Noel B."/>
            <person name="Anthouard V."/>
            <person name="Porcel B.M."/>
            <person name="Kachouri-Lafond R."/>
            <person name="Nishino A."/>
            <person name="Ugolini M."/>
            <person name="Chourrout P."/>
            <person name="Nishida H."/>
            <person name="Aasland R."/>
            <person name="Huzurbazar S."/>
            <person name="Westhof E."/>
            <person name="Delsuc F."/>
            <person name="Lehrach H."/>
            <person name="Reinhardt R."/>
            <person name="Weissenbach J."/>
            <person name="Roy S.W."/>
            <person name="Artiguenave F."/>
            <person name="Postlethwait J.H."/>
            <person name="Manak J.R."/>
            <person name="Thompson E.M."/>
            <person name="Jaillon O."/>
            <person name="Du Pasquier L."/>
            <person name="Boudinot P."/>
            <person name="Liberles D.A."/>
            <person name="Volff J.N."/>
            <person name="Philippe H."/>
            <person name="Lenhard B."/>
            <person name="Roest Crollius H."/>
            <person name="Wincker P."/>
            <person name="Chourrout D."/>
        </authorList>
    </citation>
    <scope>NUCLEOTIDE SEQUENCE [LARGE SCALE GENOMIC DNA]</scope>
</reference>
<dbReference type="Pfam" id="PF00856">
    <property type="entry name" value="SET"/>
    <property type="match status" value="1"/>
</dbReference>
<accession>E4WTQ7</accession>
<dbReference type="InterPro" id="IPR046341">
    <property type="entry name" value="SET_dom_sf"/>
</dbReference>
<gene>
    <name evidence="2" type="ORF">GSOID_T00006344001</name>
</gene>
<feature type="domain" description="SET" evidence="1">
    <location>
        <begin position="24"/>
        <end position="243"/>
    </location>
</feature>
<keyword evidence="3" id="KW-1185">Reference proteome</keyword>
<organism evidence="2">
    <name type="scientific">Oikopleura dioica</name>
    <name type="common">Tunicate</name>
    <dbReference type="NCBI Taxonomy" id="34765"/>
    <lineage>
        <taxon>Eukaryota</taxon>
        <taxon>Metazoa</taxon>
        <taxon>Chordata</taxon>
        <taxon>Tunicata</taxon>
        <taxon>Appendicularia</taxon>
        <taxon>Copelata</taxon>
        <taxon>Oikopleuridae</taxon>
        <taxon>Oikopleura</taxon>
    </lineage>
</organism>
<dbReference type="AlphaFoldDB" id="E4WTQ7"/>
<dbReference type="CDD" id="cd10527">
    <property type="entry name" value="SET_LSMT"/>
    <property type="match status" value="1"/>
</dbReference>
<dbReference type="EMBL" id="FN653016">
    <property type="protein sequence ID" value="CBY07255.1"/>
    <property type="molecule type" value="Genomic_DNA"/>
</dbReference>
<proteinExistence type="predicted"/>